<feature type="domain" description="PKD/REJ-like" evidence="1">
    <location>
        <begin position="223"/>
        <end position="496"/>
    </location>
</feature>
<protein>
    <submittedName>
        <fullName evidence="2">Polycystin-1-like isoform X2</fullName>
    </submittedName>
</protein>
<keyword evidence="3" id="KW-1185">Reference proteome</keyword>
<dbReference type="Pfam" id="PF02010">
    <property type="entry name" value="REJ"/>
    <property type="match status" value="1"/>
</dbReference>
<gene>
    <name evidence="2" type="ORF">BpHYR1_016427</name>
</gene>
<dbReference type="EMBL" id="REGN01002922">
    <property type="protein sequence ID" value="RNA25491.1"/>
    <property type="molecule type" value="Genomic_DNA"/>
</dbReference>
<evidence type="ECO:0000313" key="3">
    <source>
        <dbReference type="Proteomes" id="UP000276133"/>
    </source>
</evidence>
<dbReference type="OrthoDB" id="10040113at2759"/>
<evidence type="ECO:0000313" key="2">
    <source>
        <dbReference type="EMBL" id="RNA25491.1"/>
    </source>
</evidence>
<dbReference type="Proteomes" id="UP000276133">
    <property type="component" value="Unassembled WGS sequence"/>
</dbReference>
<accession>A0A3M7RPM4</accession>
<evidence type="ECO:0000259" key="1">
    <source>
        <dbReference type="Pfam" id="PF02010"/>
    </source>
</evidence>
<proteinExistence type="predicted"/>
<dbReference type="InterPro" id="IPR002859">
    <property type="entry name" value="PKD/REJ-like"/>
</dbReference>
<dbReference type="AlphaFoldDB" id="A0A3M7RPM4"/>
<organism evidence="2 3">
    <name type="scientific">Brachionus plicatilis</name>
    <name type="common">Marine rotifer</name>
    <name type="synonym">Brachionus muelleri</name>
    <dbReference type="NCBI Taxonomy" id="10195"/>
    <lineage>
        <taxon>Eukaryota</taxon>
        <taxon>Metazoa</taxon>
        <taxon>Spiralia</taxon>
        <taxon>Gnathifera</taxon>
        <taxon>Rotifera</taxon>
        <taxon>Eurotatoria</taxon>
        <taxon>Monogononta</taxon>
        <taxon>Pseudotrocha</taxon>
        <taxon>Ploima</taxon>
        <taxon>Brachionidae</taxon>
        <taxon>Brachionus</taxon>
    </lineage>
</organism>
<feature type="non-terminal residue" evidence="2">
    <location>
        <position position="1"/>
    </location>
</feature>
<reference evidence="2 3" key="1">
    <citation type="journal article" date="2018" name="Sci. Rep.">
        <title>Genomic signatures of local adaptation to the degree of environmental predictability in rotifers.</title>
        <authorList>
            <person name="Franch-Gras L."/>
            <person name="Hahn C."/>
            <person name="Garcia-Roger E.M."/>
            <person name="Carmona M.J."/>
            <person name="Serra M."/>
            <person name="Gomez A."/>
        </authorList>
    </citation>
    <scope>NUCLEOTIDE SEQUENCE [LARGE SCALE GENOMIC DNA]</scope>
    <source>
        <strain evidence="2">HYR1</strain>
    </source>
</reference>
<sequence length="563" mass="63807">AYPTSIQIKTDGQQLGNTVVDVSNLQKIQTSNTVGYVIPVDKNLLPSTRSQFEVVIKNAVFSRTFKANISLYSSIRDLNLLTPESVILLNTDHQFSVNYKSLGTPSCSAVEYTNSALGYSIGSFGDAALCANLFPSTKYIQAYDLSVPGSWTFVAKFSTTGNLKLTINVKNQHESLSISEYISVVPSLGQCELPRVDIINKASLFYEPQRHKISDLLYLLTDTRVNCSTNSRNVKEWQIYTVDKKSGSIGQLVYLADNPTVNYAELVIQPNTLALGLYKIIYRVSMLFNSVYTSQSETFIEIVPSGIVISSLVGQFGDGIYEIARGINQPIVLNPVMYSVDLDGKARMSSLRFIYFCKVIENEIELDYARLGASAMTDLLTIKTFYHTQSDIKSLVYNNSKSCFQSADSFEFDSTGNVMSVRAKGLEYVKNRKYEILIKTNHLGYEYSSKIRIEILNYNFVPIISIKCKFLGTCWSYEDKVKINPNTRLILVSSCHGGCSFQDNITRIDYQFRIYKYWNFTAKDNDLEEKWVPYYNYTHLRSRYLCVSISRDLIQQKTKKRNV</sequence>
<comment type="caution">
    <text evidence="2">The sequence shown here is derived from an EMBL/GenBank/DDBJ whole genome shotgun (WGS) entry which is preliminary data.</text>
</comment>
<name>A0A3M7RPM4_BRAPC</name>